<dbReference type="AlphaFoldDB" id="A0A645CH68"/>
<sequence>MNKRKTIYRGFNKRRKTRHIQVLVITASICLISGYGIYKVKDSKILENVSKKVSFIKLENPFKKRQ</sequence>
<protein>
    <submittedName>
        <fullName evidence="2">Uncharacterized protein</fullName>
    </submittedName>
</protein>
<accession>A0A645CH68</accession>
<name>A0A645CH68_9ZZZZ</name>
<reference evidence="2" key="1">
    <citation type="submission" date="2019-08" db="EMBL/GenBank/DDBJ databases">
        <authorList>
            <person name="Kucharzyk K."/>
            <person name="Murdoch R.W."/>
            <person name="Higgins S."/>
            <person name="Loffler F."/>
        </authorList>
    </citation>
    <scope>NUCLEOTIDE SEQUENCE</scope>
</reference>
<keyword evidence="1" id="KW-1133">Transmembrane helix</keyword>
<evidence type="ECO:0000313" key="2">
    <source>
        <dbReference type="EMBL" id="MPM76291.1"/>
    </source>
</evidence>
<evidence type="ECO:0000256" key="1">
    <source>
        <dbReference type="SAM" id="Phobius"/>
    </source>
</evidence>
<keyword evidence="1" id="KW-0812">Transmembrane</keyword>
<proteinExistence type="predicted"/>
<keyword evidence="1" id="KW-0472">Membrane</keyword>
<gene>
    <name evidence="2" type="ORF">SDC9_123289</name>
</gene>
<dbReference type="EMBL" id="VSSQ01027184">
    <property type="protein sequence ID" value="MPM76291.1"/>
    <property type="molecule type" value="Genomic_DNA"/>
</dbReference>
<comment type="caution">
    <text evidence="2">The sequence shown here is derived from an EMBL/GenBank/DDBJ whole genome shotgun (WGS) entry which is preliminary data.</text>
</comment>
<feature type="transmembrane region" description="Helical" evidence="1">
    <location>
        <begin position="20"/>
        <end position="38"/>
    </location>
</feature>
<organism evidence="2">
    <name type="scientific">bioreactor metagenome</name>
    <dbReference type="NCBI Taxonomy" id="1076179"/>
    <lineage>
        <taxon>unclassified sequences</taxon>
        <taxon>metagenomes</taxon>
        <taxon>ecological metagenomes</taxon>
    </lineage>
</organism>